<evidence type="ECO:0000313" key="3">
    <source>
        <dbReference type="Proteomes" id="UP000563151"/>
    </source>
</evidence>
<dbReference type="Gene3D" id="3.30.1180.10">
    <property type="match status" value="1"/>
</dbReference>
<dbReference type="GO" id="GO:0008289">
    <property type="term" value="F:lipid binding"/>
    <property type="evidence" value="ECO:0007669"/>
    <property type="project" value="UniProtKB-KW"/>
</dbReference>
<dbReference type="PANTHER" id="PTHR33434">
    <property type="entry name" value="DEGV DOMAIN-CONTAINING PROTEIN DR_1986-RELATED"/>
    <property type="match status" value="1"/>
</dbReference>
<dbReference type="InterPro" id="IPR050270">
    <property type="entry name" value="DegV_domain_contain"/>
</dbReference>
<keyword evidence="3" id="KW-1185">Reference proteome</keyword>
<accession>A0A923EBB1</accession>
<comment type="caution">
    <text evidence="2">The sequence shown here is derived from an EMBL/GenBank/DDBJ whole genome shotgun (WGS) entry which is preliminary data.</text>
</comment>
<gene>
    <name evidence="2" type="ORF">HGG79_10060</name>
</gene>
<dbReference type="EMBL" id="JAAZWO010000010">
    <property type="protein sequence ID" value="MBC2398116.1"/>
    <property type="molecule type" value="Genomic_DNA"/>
</dbReference>
<reference evidence="2 3" key="1">
    <citation type="submission" date="2020-04" db="EMBL/GenBank/DDBJ databases">
        <title>Genomic insights into acetone-butanol-ethanol (ABE) fermentation by sequencing solventogenic clostridia strains.</title>
        <authorList>
            <person name="Brown S."/>
        </authorList>
    </citation>
    <scope>NUCLEOTIDE SEQUENCE [LARGE SCALE GENOMIC DNA]</scope>
    <source>
        <strain evidence="2 3">DJ011</strain>
    </source>
</reference>
<dbReference type="InterPro" id="IPR043168">
    <property type="entry name" value="DegV_C"/>
</dbReference>
<dbReference type="AlphaFoldDB" id="A0A923EBB1"/>
<keyword evidence="1" id="KW-0446">Lipid-binding</keyword>
<dbReference type="RefSeq" id="WP_035144079.1">
    <property type="nucleotide sequence ID" value="NZ_JAAZWO010000010.1"/>
</dbReference>
<dbReference type="NCBIfam" id="TIGR00762">
    <property type="entry name" value="DegV"/>
    <property type="match status" value="1"/>
</dbReference>
<dbReference type="Pfam" id="PF02645">
    <property type="entry name" value="DegV"/>
    <property type="match status" value="1"/>
</dbReference>
<dbReference type="InterPro" id="IPR003797">
    <property type="entry name" value="DegV"/>
</dbReference>
<name>A0A923EBB1_CLOTT</name>
<dbReference type="PANTHER" id="PTHR33434:SF2">
    <property type="entry name" value="FATTY ACID-BINDING PROTEIN TM_1468"/>
    <property type="match status" value="1"/>
</dbReference>
<dbReference type="SUPFAM" id="SSF82549">
    <property type="entry name" value="DAK1/DegV-like"/>
    <property type="match status" value="1"/>
</dbReference>
<organism evidence="2 3">
    <name type="scientific">Clostridium tetanomorphum</name>
    <dbReference type="NCBI Taxonomy" id="1553"/>
    <lineage>
        <taxon>Bacteria</taxon>
        <taxon>Bacillati</taxon>
        <taxon>Bacillota</taxon>
        <taxon>Clostridia</taxon>
        <taxon>Eubacteriales</taxon>
        <taxon>Clostridiaceae</taxon>
        <taxon>Clostridium</taxon>
    </lineage>
</organism>
<evidence type="ECO:0000313" key="2">
    <source>
        <dbReference type="EMBL" id="MBC2398116.1"/>
    </source>
</evidence>
<sequence>MSIKIVTDSTSYIDETIREKYDISVISLNVAFKNDSFKEIDVDNYTFYKRIEKEGEIPKSSQPSIGEIYKKFLRLVEENNDVIGVFISSHMSGTYSSALLAREMVLKDYPKAKIEIIDSKTNCMQLGFAVIEGAKEAKKHSTIEEVVNSIKNTISRSRFLFIPNTLDYLIKGGRIGEAKALLGKILKIIPILTVEEGKTTIFNKVRTKKRAVQEMVDTFLKDIKKSQFGNAVIHHINCEEEAKEMAKTIKDFIGKDISICPIGPVIGLHVGPGAIGVAYYTRELLDK</sequence>
<dbReference type="PROSITE" id="PS51482">
    <property type="entry name" value="DEGV"/>
    <property type="match status" value="1"/>
</dbReference>
<dbReference type="Gene3D" id="3.40.50.10170">
    <property type="match status" value="1"/>
</dbReference>
<evidence type="ECO:0000256" key="1">
    <source>
        <dbReference type="ARBA" id="ARBA00023121"/>
    </source>
</evidence>
<protein>
    <submittedName>
        <fullName evidence="2">DegV family protein</fullName>
    </submittedName>
</protein>
<proteinExistence type="predicted"/>
<dbReference type="Proteomes" id="UP000563151">
    <property type="component" value="Unassembled WGS sequence"/>
</dbReference>